<evidence type="ECO:0000259" key="1">
    <source>
        <dbReference type="Pfam" id="PF12706"/>
    </source>
</evidence>
<dbReference type="PANTHER" id="PTHR43546:SF7">
    <property type="entry name" value="METALLO-BETA-LACTAMASE DOMAIN-CONTAINING PROTEIN"/>
    <property type="match status" value="1"/>
</dbReference>
<dbReference type="RefSeq" id="WP_174700938.1">
    <property type="nucleotide sequence ID" value="NZ_JABURA010000001.1"/>
</dbReference>
<reference evidence="2" key="1">
    <citation type="submission" date="2020-06" db="EMBL/GenBank/DDBJ databases">
        <title>Haloterrigena sp. nov., an extremely halophilic archaeon isolated from a saline sediment.</title>
        <authorList>
            <person name="Liu B.-B."/>
        </authorList>
    </citation>
    <scope>NUCLEOTIDE SEQUENCE</scope>
    <source>
        <strain evidence="2">SYSU A121-1</strain>
    </source>
</reference>
<dbReference type="Pfam" id="PF12706">
    <property type="entry name" value="Lactamase_B_2"/>
    <property type="match status" value="1"/>
</dbReference>
<dbReference type="AlphaFoldDB" id="A0A8J8GGD9"/>
<comment type="caution">
    <text evidence="2">The sequence shown here is derived from an EMBL/GenBank/DDBJ whole genome shotgun (WGS) entry which is preliminary data.</text>
</comment>
<sequence length="296" mass="32736">MSLDHAADLELPTAEPDDADLEQGSIFFVGTATVIVEYAGFTILTDPNFLHSGDHVHLGYGIKSRRRTDPALEIEDLPPIDFVLLSHYHGDHFDRVAEAKLDSDLPIVTTPHAASELAEKGFRETHALETWDEFRIRKGEAELTITAMPGRHGPPVVSKGLPPVMGSMLEFRPADAAASPDDPPLMRLYVSGDTLVYDALEEIPERYPDIDLALLHLGGTRILGVLLTMDAAQGVEAVDLIDADTAIPIHYNDYEVFRSPLSNFKQAIRKAGLEDRVDYLEHGETYSFRPPSNREN</sequence>
<evidence type="ECO:0000313" key="3">
    <source>
        <dbReference type="Proteomes" id="UP000728647"/>
    </source>
</evidence>
<dbReference type="InterPro" id="IPR036866">
    <property type="entry name" value="RibonucZ/Hydroxyglut_hydro"/>
</dbReference>
<dbReference type="SUPFAM" id="SSF56281">
    <property type="entry name" value="Metallo-hydrolase/oxidoreductase"/>
    <property type="match status" value="1"/>
</dbReference>
<gene>
    <name evidence="2" type="ORF">HT576_00105</name>
</gene>
<feature type="domain" description="Metallo-beta-lactamase" evidence="1">
    <location>
        <begin position="64"/>
        <end position="251"/>
    </location>
</feature>
<proteinExistence type="predicted"/>
<dbReference type="InterPro" id="IPR001279">
    <property type="entry name" value="Metallo-B-lactamas"/>
</dbReference>
<dbReference type="EMBL" id="JABURA010000001">
    <property type="protein sequence ID" value="NUB89434.1"/>
    <property type="molecule type" value="Genomic_DNA"/>
</dbReference>
<dbReference type="PANTHER" id="PTHR43546">
    <property type="entry name" value="UPF0173 METAL-DEPENDENT HYDROLASE MJ1163-RELATED"/>
    <property type="match status" value="1"/>
</dbReference>
<protein>
    <submittedName>
        <fullName evidence="2">MBL fold metallo-hydrolase</fullName>
    </submittedName>
</protein>
<accession>A0A8J8GGD9</accession>
<organism evidence="2 3">
    <name type="scientific">Haloterrigena gelatinilytica</name>
    <dbReference type="NCBI Taxonomy" id="2741724"/>
    <lineage>
        <taxon>Archaea</taxon>
        <taxon>Methanobacteriati</taxon>
        <taxon>Methanobacteriota</taxon>
        <taxon>Stenosarchaea group</taxon>
        <taxon>Halobacteria</taxon>
        <taxon>Halobacteriales</taxon>
        <taxon>Natrialbaceae</taxon>
        <taxon>Haloterrigena</taxon>
    </lineage>
</organism>
<dbReference type="OrthoDB" id="28313at2157"/>
<name>A0A8J8GGD9_9EURY</name>
<dbReference type="Proteomes" id="UP000728647">
    <property type="component" value="Unassembled WGS sequence"/>
</dbReference>
<dbReference type="InterPro" id="IPR050114">
    <property type="entry name" value="UPF0173_UPF0282_UlaG_hydrolase"/>
</dbReference>
<evidence type="ECO:0000313" key="2">
    <source>
        <dbReference type="EMBL" id="NUB89434.1"/>
    </source>
</evidence>
<dbReference type="Gene3D" id="3.60.15.10">
    <property type="entry name" value="Ribonuclease Z/Hydroxyacylglutathione hydrolase-like"/>
    <property type="match status" value="1"/>
</dbReference>